<name>A0ACD5UVK6_AVESA</name>
<organism evidence="1 2">
    <name type="scientific">Avena sativa</name>
    <name type="common">Oat</name>
    <dbReference type="NCBI Taxonomy" id="4498"/>
    <lineage>
        <taxon>Eukaryota</taxon>
        <taxon>Viridiplantae</taxon>
        <taxon>Streptophyta</taxon>
        <taxon>Embryophyta</taxon>
        <taxon>Tracheophyta</taxon>
        <taxon>Spermatophyta</taxon>
        <taxon>Magnoliopsida</taxon>
        <taxon>Liliopsida</taxon>
        <taxon>Poales</taxon>
        <taxon>Poaceae</taxon>
        <taxon>BOP clade</taxon>
        <taxon>Pooideae</taxon>
        <taxon>Poodae</taxon>
        <taxon>Poeae</taxon>
        <taxon>Poeae Chloroplast Group 1 (Aveneae type)</taxon>
        <taxon>Aveninae</taxon>
        <taxon>Avena</taxon>
    </lineage>
</organism>
<dbReference type="Proteomes" id="UP001732700">
    <property type="component" value="Chromosome 2C"/>
</dbReference>
<proteinExistence type="predicted"/>
<evidence type="ECO:0000313" key="2">
    <source>
        <dbReference type="Proteomes" id="UP001732700"/>
    </source>
</evidence>
<accession>A0ACD5UVK6</accession>
<keyword evidence="2" id="KW-1185">Reference proteome</keyword>
<sequence>MAGRRKGGEDCAMAMELYDAAVLMLEVLSRLEAREKIFQIGSHHNPKHTKELRRLYKLKFHIIEALRSVFDLADIDTKVKLSALTKRKMGNRLEFHWAETGTMSVLYKERSRETQSQFAMAVLELEKSTMVKPVELLLQQARADSEIGDKFKKMLLSVYKSEARSMEEPKKGNFELGSISFLFNQMWDHVRQLQLVSTDATFLATSMLTHNMLADHVSTLQLCSQDIDWLCTWVPEFAERLQRIEKDDGMDQVMMEGAEMEEALFADYISSWERVRRRNDSISFEDSTTLSSMLFTHYMPGHHPLFADLTRTMQIFSIKITELEGFSWPLEVYGVVAARDAVDYRRNNLFVRNRDNCQFLKEEDCFLHLTGPSRAVVSTDTVHIEIQLKVKGTKKSEDRSLITEAFACTGDNADTFITHSIDGCFCKIKLTCEHFRNSIQATIVSIGVTDGSLLPTNHVQVVCSSLPEEDTEGKTERKTNFVLFDQKDVAVPVDEYGYLKLSRQVVPVQLKGKLEIVTKTGGMSGSVVFKPELSNISQNQCFLGNCKLEITVAWSFIVDAEQDMLMMSYTKPFMAPSTFPVMKLVEDTEGGDSSLLDSSLLDRFIE</sequence>
<reference evidence="1" key="1">
    <citation type="submission" date="2021-05" db="EMBL/GenBank/DDBJ databases">
        <authorList>
            <person name="Scholz U."/>
            <person name="Mascher M."/>
            <person name="Fiebig A."/>
        </authorList>
    </citation>
    <scope>NUCLEOTIDE SEQUENCE [LARGE SCALE GENOMIC DNA]</scope>
</reference>
<protein>
    <submittedName>
        <fullName evidence="1">Uncharacterized protein</fullName>
    </submittedName>
</protein>
<evidence type="ECO:0000313" key="1">
    <source>
        <dbReference type="EnsemblPlants" id="AVESA.00010b.r2.2CG0322890.1.CDS"/>
    </source>
</evidence>
<reference evidence="1" key="2">
    <citation type="submission" date="2025-09" db="UniProtKB">
        <authorList>
            <consortium name="EnsemblPlants"/>
        </authorList>
    </citation>
    <scope>IDENTIFICATION</scope>
</reference>
<dbReference type="EnsemblPlants" id="AVESA.00010b.r2.2CG0322890.1">
    <property type="protein sequence ID" value="AVESA.00010b.r2.2CG0322890.1.CDS"/>
    <property type="gene ID" value="AVESA.00010b.r2.2CG0322890"/>
</dbReference>